<name>A0A167VQN8_9AGAM</name>
<evidence type="ECO:0000256" key="1">
    <source>
        <dbReference type="SAM" id="MobiDB-lite"/>
    </source>
</evidence>
<feature type="region of interest" description="Disordered" evidence="1">
    <location>
        <begin position="24"/>
        <end position="72"/>
    </location>
</feature>
<reference evidence="2 3" key="1">
    <citation type="journal article" date="2016" name="Mol. Biol. Evol.">
        <title>Comparative Genomics of Early-Diverging Mushroom-Forming Fungi Provides Insights into the Origins of Lignocellulose Decay Capabilities.</title>
        <authorList>
            <person name="Nagy L.G."/>
            <person name="Riley R."/>
            <person name="Tritt A."/>
            <person name="Adam C."/>
            <person name="Daum C."/>
            <person name="Floudas D."/>
            <person name="Sun H."/>
            <person name="Yadav J.S."/>
            <person name="Pangilinan J."/>
            <person name="Larsson K.H."/>
            <person name="Matsuura K."/>
            <person name="Barry K."/>
            <person name="Labutti K."/>
            <person name="Kuo R."/>
            <person name="Ohm R.A."/>
            <person name="Bhattacharya S.S."/>
            <person name="Shirouzu T."/>
            <person name="Yoshinaga Y."/>
            <person name="Martin F.M."/>
            <person name="Grigoriev I.V."/>
            <person name="Hibbett D.S."/>
        </authorList>
    </citation>
    <scope>NUCLEOTIDE SEQUENCE [LARGE SCALE GENOMIC DNA]</scope>
    <source>
        <strain evidence="2 3">CBS 109695</strain>
    </source>
</reference>
<gene>
    <name evidence="2" type="ORF">FIBSPDRAFT_877741</name>
</gene>
<proteinExistence type="predicted"/>
<accession>A0A167VQN8</accession>
<organism evidence="2 3">
    <name type="scientific">Athelia psychrophila</name>
    <dbReference type="NCBI Taxonomy" id="1759441"/>
    <lineage>
        <taxon>Eukaryota</taxon>
        <taxon>Fungi</taxon>
        <taxon>Dikarya</taxon>
        <taxon>Basidiomycota</taxon>
        <taxon>Agaricomycotina</taxon>
        <taxon>Agaricomycetes</taxon>
        <taxon>Agaricomycetidae</taxon>
        <taxon>Atheliales</taxon>
        <taxon>Atheliaceae</taxon>
        <taxon>Athelia</taxon>
    </lineage>
</organism>
<evidence type="ECO:0000313" key="2">
    <source>
        <dbReference type="EMBL" id="KZP05267.1"/>
    </source>
</evidence>
<dbReference type="AlphaFoldDB" id="A0A167VQN8"/>
<dbReference type="EMBL" id="KV417851">
    <property type="protein sequence ID" value="KZP05267.1"/>
    <property type="molecule type" value="Genomic_DNA"/>
</dbReference>
<evidence type="ECO:0000313" key="3">
    <source>
        <dbReference type="Proteomes" id="UP000076532"/>
    </source>
</evidence>
<sequence>MQLKRRTYGSNALLIPEGDSAPHAALENAGADSGGARIRSTEDLGTNSNVRRLRSILPGSDKSQRSPVAPRH</sequence>
<keyword evidence="3" id="KW-1185">Reference proteome</keyword>
<dbReference type="Proteomes" id="UP000076532">
    <property type="component" value="Unassembled WGS sequence"/>
</dbReference>
<protein>
    <submittedName>
        <fullName evidence="2">Uncharacterized protein</fullName>
    </submittedName>
</protein>